<organism evidence="3 4">
    <name type="scientific">Rhynchophorus ferrugineus</name>
    <name type="common">Red palm weevil</name>
    <name type="synonym">Curculio ferrugineus</name>
    <dbReference type="NCBI Taxonomy" id="354439"/>
    <lineage>
        <taxon>Eukaryota</taxon>
        <taxon>Metazoa</taxon>
        <taxon>Ecdysozoa</taxon>
        <taxon>Arthropoda</taxon>
        <taxon>Hexapoda</taxon>
        <taxon>Insecta</taxon>
        <taxon>Pterygota</taxon>
        <taxon>Neoptera</taxon>
        <taxon>Endopterygota</taxon>
        <taxon>Coleoptera</taxon>
        <taxon>Polyphaga</taxon>
        <taxon>Cucujiformia</taxon>
        <taxon>Curculionidae</taxon>
        <taxon>Dryophthorinae</taxon>
        <taxon>Rhynchophorus</taxon>
    </lineage>
</organism>
<dbReference type="Proteomes" id="UP000625711">
    <property type="component" value="Unassembled WGS sequence"/>
</dbReference>
<keyword evidence="1" id="KW-0175">Coiled coil</keyword>
<reference evidence="3" key="1">
    <citation type="submission" date="2020-08" db="EMBL/GenBank/DDBJ databases">
        <title>Genome sequencing and assembly of the red palm weevil Rhynchophorus ferrugineus.</title>
        <authorList>
            <person name="Dias G.B."/>
            <person name="Bergman C.M."/>
            <person name="Manee M."/>
        </authorList>
    </citation>
    <scope>NUCLEOTIDE SEQUENCE</scope>
    <source>
        <strain evidence="3">AA-2017</strain>
        <tissue evidence="3">Whole larva</tissue>
    </source>
</reference>
<accession>A0A834INB5</accession>
<gene>
    <name evidence="3" type="ORF">GWI33_009397</name>
</gene>
<feature type="compositionally biased region" description="Polar residues" evidence="2">
    <location>
        <begin position="58"/>
        <end position="78"/>
    </location>
</feature>
<feature type="region of interest" description="Disordered" evidence="2">
    <location>
        <begin position="58"/>
        <end position="112"/>
    </location>
</feature>
<sequence length="112" mass="12772">MASQIGLPEVDSDNHNQVNWKQIFEESRKDNARLQEQVAHLSTQIEVLTKIIQAMSNNYPTERNQQKPAQKTGTSNINLKAMGDQETKQQTTKPDPKTGSKYPIDRRKRGSH</sequence>
<comment type="caution">
    <text evidence="3">The sequence shown here is derived from an EMBL/GenBank/DDBJ whole genome shotgun (WGS) entry which is preliminary data.</text>
</comment>
<keyword evidence="4" id="KW-1185">Reference proteome</keyword>
<evidence type="ECO:0000256" key="1">
    <source>
        <dbReference type="SAM" id="Coils"/>
    </source>
</evidence>
<proteinExistence type="predicted"/>
<dbReference type="InterPro" id="IPR006983">
    <property type="entry name" value="MbeD_MobD"/>
</dbReference>
<evidence type="ECO:0000256" key="2">
    <source>
        <dbReference type="SAM" id="MobiDB-lite"/>
    </source>
</evidence>
<dbReference type="AlphaFoldDB" id="A0A834INB5"/>
<name>A0A834INB5_RHYFE</name>
<evidence type="ECO:0000313" key="3">
    <source>
        <dbReference type="EMBL" id="KAF7277152.1"/>
    </source>
</evidence>
<dbReference type="Pfam" id="PF04899">
    <property type="entry name" value="MbeD_MobD"/>
    <property type="match status" value="1"/>
</dbReference>
<protein>
    <submittedName>
        <fullName evidence="3">Uncharacterized protein</fullName>
    </submittedName>
</protein>
<feature type="coiled-coil region" evidence="1">
    <location>
        <begin position="24"/>
        <end position="51"/>
    </location>
</feature>
<dbReference type="EMBL" id="JAACXV010003903">
    <property type="protein sequence ID" value="KAF7277152.1"/>
    <property type="molecule type" value="Genomic_DNA"/>
</dbReference>
<evidence type="ECO:0000313" key="4">
    <source>
        <dbReference type="Proteomes" id="UP000625711"/>
    </source>
</evidence>